<dbReference type="AlphaFoldDB" id="A0A291IR23"/>
<evidence type="ECO:0000256" key="6">
    <source>
        <dbReference type="ARBA" id="ARBA00022840"/>
    </source>
</evidence>
<dbReference type="KEGG" id="mlac:CP520_01305"/>
<keyword evidence="5" id="KW-0547">Nucleotide-binding</keyword>
<comment type="catalytic activity">
    <reaction evidence="7">
        <text>riboflavin + ATP = FMN + ADP + H(+)</text>
        <dbReference type="Rhea" id="RHEA:14357"/>
        <dbReference type="ChEBI" id="CHEBI:15378"/>
        <dbReference type="ChEBI" id="CHEBI:30616"/>
        <dbReference type="ChEBI" id="CHEBI:57986"/>
        <dbReference type="ChEBI" id="CHEBI:58210"/>
        <dbReference type="ChEBI" id="CHEBI:456216"/>
        <dbReference type="EC" id="2.7.1.26"/>
    </reaction>
</comment>
<dbReference type="RefSeq" id="WP_096862683.1">
    <property type="nucleotide sequence ID" value="NZ_CP023668.1"/>
</dbReference>
<keyword evidence="6" id="KW-0067">ATP-binding</keyword>
<keyword evidence="2" id="KW-0285">Flavoprotein</keyword>
<dbReference type="EMBL" id="CP023668">
    <property type="protein sequence ID" value="ATG97395.1"/>
    <property type="molecule type" value="Genomic_DNA"/>
</dbReference>
<dbReference type="SUPFAM" id="SSF82114">
    <property type="entry name" value="Riboflavin kinase-like"/>
    <property type="match status" value="1"/>
</dbReference>
<dbReference type="OrthoDB" id="9803667at2"/>
<organism evidence="8 9">
    <name type="scientific">Mesoplasma lactucae ATCC 49193</name>
    <dbReference type="NCBI Taxonomy" id="81460"/>
    <lineage>
        <taxon>Bacteria</taxon>
        <taxon>Bacillati</taxon>
        <taxon>Mycoplasmatota</taxon>
        <taxon>Mollicutes</taxon>
        <taxon>Entomoplasmatales</taxon>
        <taxon>Entomoplasmataceae</taxon>
        <taxon>Mesoplasma</taxon>
    </lineage>
</organism>
<dbReference type="InterPro" id="IPR015865">
    <property type="entry name" value="Riboflavin_kinase_bac/euk"/>
</dbReference>
<protein>
    <recommendedName>
        <fullName evidence="1">riboflavin kinase</fullName>
        <ecNumber evidence="1">2.7.1.26</ecNumber>
    </recommendedName>
</protein>
<accession>A0A291IR23</accession>
<dbReference type="GO" id="GO:0009231">
    <property type="term" value="P:riboflavin biosynthetic process"/>
    <property type="evidence" value="ECO:0007669"/>
    <property type="project" value="InterPro"/>
</dbReference>
<dbReference type="InterPro" id="IPR023465">
    <property type="entry name" value="Riboflavin_kinase_dom_sf"/>
</dbReference>
<dbReference type="GO" id="GO:0008531">
    <property type="term" value="F:riboflavin kinase activity"/>
    <property type="evidence" value="ECO:0007669"/>
    <property type="project" value="UniProtKB-EC"/>
</dbReference>
<evidence type="ECO:0000313" key="9">
    <source>
        <dbReference type="Proteomes" id="UP000232227"/>
    </source>
</evidence>
<evidence type="ECO:0000256" key="2">
    <source>
        <dbReference type="ARBA" id="ARBA00022630"/>
    </source>
</evidence>
<keyword evidence="4" id="KW-0808">Transferase</keyword>
<proteinExistence type="predicted"/>
<evidence type="ECO:0000256" key="1">
    <source>
        <dbReference type="ARBA" id="ARBA00012105"/>
    </source>
</evidence>
<dbReference type="SMART" id="SM00904">
    <property type="entry name" value="Flavokinase"/>
    <property type="match status" value="1"/>
</dbReference>
<reference evidence="8 9" key="1">
    <citation type="submission" date="2017-09" db="EMBL/GenBank/DDBJ databases">
        <title>SPAdes assembly of the Mesoplasma lactucae genome.</title>
        <authorList>
            <person name="Knight T.F."/>
            <person name="Rubinstein R."/>
            <person name="Citino T."/>
        </authorList>
    </citation>
    <scope>NUCLEOTIDE SEQUENCE [LARGE SCALE GENOMIC DNA]</scope>
    <source>
        <strain evidence="8 9">831-C4</strain>
    </source>
</reference>
<evidence type="ECO:0000313" key="8">
    <source>
        <dbReference type="EMBL" id="ATG97395.1"/>
    </source>
</evidence>
<evidence type="ECO:0000256" key="4">
    <source>
        <dbReference type="ARBA" id="ARBA00022679"/>
    </source>
</evidence>
<evidence type="ECO:0000256" key="7">
    <source>
        <dbReference type="ARBA" id="ARBA00047880"/>
    </source>
</evidence>
<keyword evidence="9" id="KW-1185">Reference proteome</keyword>
<gene>
    <name evidence="8" type="ORF">CP520_01305</name>
</gene>
<dbReference type="Proteomes" id="UP000232227">
    <property type="component" value="Chromosome"/>
</dbReference>
<keyword evidence="3" id="KW-0288">FMN</keyword>
<dbReference type="Pfam" id="PF01687">
    <property type="entry name" value="Flavokinase"/>
    <property type="match status" value="1"/>
</dbReference>
<dbReference type="GO" id="GO:0005524">
    <property type="term" value="F:ATP binding"/>
    <property type="evidence" value="ECO:0007669"/>
    <property type="project" value="UniProtKB-KW"/>
</dbReference>
<dbReference type="Gene3D" id="2.40.30.30">
    <property type="entry name" value="Riboflavin kinase-like"/>
    <property type="match status" value="1"/>
</dbReference>
<dbReference type="EC" id="2.7.1.26" evidence="1"/>
<name>A0A291IR23_9MOLU</name>
<sequence length="296" mass="34104">MRIVNYNPLLMMLWNFNNNVMVISNFSKWGANEDALIKLAKEKQIKGESLAIMNMVTLEEKNNAIISDDVIQLWAEEQNIDYLVTYAIGDYEQKFGQENMFNGIGKNLNVDQVVMNKTFLIGEEQVNQKKINNIFGESSVFLPNTISEGPRLLKLTNNLADGNVEEYFKDAGAYFEMKSHVVEGKHKGRLLGYPTANCKVSPDFPLKKGVYYTKNYLPNIEKPFDGMSCYWINEKQECVVETYLFNFNQEIYGWNIRTQFVNFLRDGVAVNSDEELKKLLKNDEENVEKNYLGGNK</sequence>
<evidence type="ECO:0000256" key="5">
    <source>
        <dbReference type="ARBA" id="ARBA00022741"/>
    </source>
</evidence>
<evidence type="ECO:0000256" key="3">
    <source>
        <dbReference type="ARBA" id="ARBA00022643"/>
    </source>
</evidence>